<dbReference type="AlphaFoldDB" id="A0A517T3G4"/>
<organism evidence="1 2">
    <name type="scientific">Calycomorphotria hydatis</name>
    <dbReference type="NCBI Taxonomy" id="2528027"/>
    <lineage>
        <taxon>Bacteria</taxon>
        <taxon>Pseudomonadati</taxon>
        <taxon>Planctomycetota</taxon>
        <taxon>Planctomycetia</taxon>
        <taxon>Planctomycetales</taxon>
        <taxon>Planctomycetaceae</taxon>
        <taxon>Calycomorphotria</taxon>
    </lineage>
</organism>
<evidence type="ECO:0000313" key="2">
    <source>
        <dbReference type="Proteomes" id="UP000319976"/>
    </source>
</evidence>
<dbReference type="Proteomes" id="UP000319976">
    <property type="component" value="Chromosome"/>
</dbReference>
<name>A0A517T3G4_9PLAN</name>
<accession>A0A517T3G4</accession>
<proteinExistence type="predicted"/>
<keyword evidence="2" id="KW-1185">Reference proteome</keyword>
<protein>
    <submittedName>
        <fullName evidence="1">Uncharacterized protein</fullName>
    </submittedName>
</protein>
<dbReference type="GO" id="GO:0016853">
    <property type="term" value="F:isomerase activity"/>
    <property type="evidence" value="ECO:0007669"/>
    <property type="project" value="InterPro"/>
</dbReference>
<reference evidence="1 2" key="1">
    <citation type="submission" date="2019-02" db="EMBL/GenBank/DDBJ databases">
        <title>Deep-cultivation of Planctomycetes and their phenomic and genomic characterization uncovers novel biology.</title>
        <authorList>
            <person name="Wiegand S."/>
            <person name="Jogler M."/>
            <person name="Boedeker C."/>
            <person name="Pinto D."/>
            <person name="Vollmers J."/>
            <person name="Rivas-Marin E."/>
            <person name="Kohn T."/>
            <person name="Peeters S.H."/>
            <person name="Heuer A."/>
            <person name="Rast P."/>
            <person name="Oberbeckmann S."/>
            <person name="Bunk B."/>
            <person name="Jeske O."/>
            <person name="Meyerdierks A."/>
            <person name="Storesund J.E."/>
            <person name="Kallscheuer N."/>
            <person name="Luecker S."/>
            <person name="Lage O.M."/>
            <person name="Pohl T."/>
            <person name="Merkel B.J."/>
            <person name="Hornburger P."/>
            <person name="Mueller R.-W."/>
            <person name="Bruemmer F."/>
            <person name="Labrenz M."/>
            <person name="Spormann A.M."/>
            <person name="Op den Camp H."/>
            <person name="Overmann J."/>
            <person name="Amann R."/>
            <person name="Jetten M.S.M."/>
            <person name="Mascher T."/>
            <person name="Medema M.H."/>
            <person name="Devos D.P."/>
            <person name="Kaster A.-K."/>
            <person name="Ovreas L."/>
            <person name="Rohde M."/>
            <person name="Galperin M.Y."/>
            <person name="Jogler C."/>
        </authorList>
    </citation>
    <scope>NUCLEOTIDE SEQUENCE [LARGE SCALE GENOMIC DNA]</scope>
    <source>
        <strain evidence="1 2">V22</strain>
    </source>
</reference>
<dbReference type="KEGG" id="chya:V22_01070"/>
<dbReference type="InterPro" id="IPR036569">
    <property type="entry name" value="RpiB_LacA_LacB_sf"/>
</dbReference>
<dbReference type="GO" id="GO:0005975">
    <property type="term" value="P:carbohydrate metabolic process"/>
    <property type="evidence" value="ECO:0007669"/>
    <property type="project" value="InterPro"/>
</dbReference>
<evidence type="ECO:0000313" key="1">
    <source>
        <dbReference type="EMBL" id="QDT62909.1"/>
    </source>
</evidence>
<dbReference type="EMBL" id="CP036316">
    <property type="protein sequence ID" value="QDT62909.1"/>
    <property type="molecule type" value="Genomic_DNA"/>
</dbReference>
<dbReference type="Gene3D" id="3.40.1400.10">
    <property type="entry name" value="Sugar-phosphate isomerase, RpiB/LacA/LacB"/>
    <property type="match status" value="1"/>
</dbReference>
<sequence length="215" mass="23601">MGVQRSEPQKLVDEIVSQVLSPTRESLTMETQIVEPQITFIAENVITEEVLKAYVLRTSEVQISSDAVITPSAKDFIKQRRLVVTRSSNSSAEKTATTGLIVTVNVSPGLKQIVEETRKTKGVKSELMGCVSEAVQLLVSETKRAAINTGVVFTLEPETAACKANRTSGIRAVVVQDQLQIKRVRGQLNPNVWCISPEGRAYFELKQILSLCLSN</sequence>
<gene>
    <name evidence="1" type="ORF">V22_01070</name>
</gene>